<keyword evidence="5" id="KW-0342">GTP-binding</keyword>
<name>A0ABQ0JVT2_9BACT</name>
<comment type="subunit">
    <text evidence="8">Monomer.</text>
</comment>
<reference evidence="10" key="1">
    <citation type="journal article" date="2015" name="Genome Announc.">
        <title>Draft Genome Sequence of an Anaerobic Ammonium-Oxidizing Bacterium, "Candidatus Brocadia sinica".</title>
        <authorList>
            <person name="Oshiki M."/>
            <person name="Shinyako-Hata K."/>
            <person name="Satoh H."/>
            <person name="Okabe S."/>
        </authorList>
    </citation>
    <scope>NUCLEOTIDE SEQUENCE [LARGE SCALE GENOMIC DNA]</scope>
    <source>
        <strain evidence="10">JPN1</strain>
    </source>
</reference>
<keyword evidence="4" id="KW-0692">RNA repair</keyword>
<keyword evidence="2 8" id="KW-0479">Metal-binding</keyword>
<dbReference type="InterPro" id="IPR036025">
    <property type="entry name" value="RtcB-like_sf"/>
</dbReference>
<dbReference type="InterPro" id="IPR001233">
    <property type="entry name" value="RtcB"/>
</dbReference>
<evidence type="ECO:0000256" key="4">
    <source>
        <dbReference type="ARBA" id="ARBA00022800"/>
    </source>
</evidence>
<evidence type="ECO:0000256" key="7">
    <source>
        <dbReference type="ARBA" id="ARBA00047746"/>
    </source>
</evidence>
<dbReference type="EC" id="6.5.1.-" evidence="8"/>
<dbReference type="PANTHER" id="PTHR11118:SF1">
    <property type="entry name" value="RNA-SPLICING LIGASE RTCB HOMOLOG"/>
    <property type="match status" value="1"/>
</dbReference>
<comment type="catalytic activity">
    <reaction evidence="7">
        <text>a 3'-end 3'-phospho-ribonucleotide-RNA + a 5'-end dephospho-ribonucleoside-RNA + GTP = a ribonucleotidyl-ribonucleotide-RNA + GMP + diphosphate</text>
        <dbReference type="Rhea" id="RHEA:68076"/>
        <dbReference type="Rhea" id="RHEA-COMP:10463"/>
        <dbReference type="Rhea" id="RHEA-COMP:13936"/>
        <dbReference type="Rhea" id="RHEA-COMP:17355"/>
        <dbReference type="ChEBI" id="CHEBI:33019"/>
        <dbReference type="ChEBI" id="CHEBI:37565"/>
        <dbReference type="ChEBI" id="CHEBI:58115"/>
        <dbReference type="ChEBI" id="CHEBI:83062"/>
        <dbReference type="ChEBI" id="CHEBI:138284"/>
        <dbReference type="ChEBI" id="CHEBI:173118"/>
        <dbReference type="EC" id="6.5.1.8"/>
    </reaction>
</comment>
<sequence>MTDDKYKIQKIDDYRWRIPREGKMRVDGIVYADAHMLEDIQKDESLQQVINVSFLPGIIKHSLAMPDIHWGYGFPIGGVAAFDMDEGVVSPGGVGYDINCGVRLLRTGLYRVELVNKLESVVNTLFANIPSGVGSHRKDLKLSQQEVKNVLKNGARWAVSLGYGTKEDLEHIEEKGCIAGANPELVSGRAIERGLAQLGTLGSGNHFVEVGYVSEVYHVEIARVLGLEKDGITIVVHTGSRGLGYQVCDDFLRVMINAARKYSIELPDRQLCCAPINSQEGREYLAAMACAANYAFANRQMITHWVRESFERALHIGPKESKISPVYDVCHNIAKFEDHIVEGEKKRLCVHRKGATRAFPPNHPDTPDAYKAVGQPVLIPGDMGRCSYVLVGTEKAYADTFGSTCHGAGRVMSRGQATRTAKGRSIAQELKEKGILVRADSRATLDEEIPEAYKNVTEVVDVVEHAGISKKIVQLKPLCVVKG</sequence>
<comment type="similarity">
    <text evidence="8">Belongs to the RtcB family.</text>
</comment>
<keyword evidence="10" id="KW-1185">Reference proteome</keyword>
<keyword evidence="6 8" id="KW-0464">Manganese</keyword>
<dbReference type="SUPFAM" id="SSF103365">
    <property type="entry name" value="Hypothetical protein PH1602"/>
    <property type="match status" value="1"/>
</dbReference>
<comment type="cofactor">
    <cofactor evidence="8">
        <name>Mn(2+)</name>
        <dbReference type="ChEBI" id="CHEBI:29035"/>
    </cofactor>
    <text evidence="8">Binds 2 manganese ions per subunit.</text>
</comment>
<evidence type="ECO:0000313" key="10">
    <source>
        <dbReference type="Proteomes" id="UP000032309"/>
    </source>
</evidence>
<dbReference type="PANTHER" id="PTHR11118">
    <property type="entry name" value="RNA-SPLICING LIGASE RTCB HOMOLOG"/>
    <property type="match status" value="1"/>
</dbReference>
<evidence type="ECO:0000256" key="8">
    <source>
        <dbReference type="RuleBase" id="RU371113"/>
    </source>
</evidence>
<evidence type="ECO:0000256" key="3">
    <source>
        <dbReference type="ARBA" id="ARBA00022741"/>
    </source>
</evidence>
<dbReference type="RefSeq" id="WP_052562924.1">
    <property type="nucleotide sequence ID" value="NZ_BAFN01000001.1"/>
</dbReference>
<keyword evidence="3" id="KW-0547">Nucleotide-binding</keyword>
<evidence type="ECO:0000256" key="5">
    <source>
        <dbReference type="ARBA" id="ARBA00023134"/>
    </source>
</evidence>
<gene>
    <name evidence="8" type="primary">rtcB</name>
    <name evidence="9" type="ORF">BROSI_A1343</name>
</gene>
<evidence type="ECO:0000256" key="1">
    <source>
        <dbReference type="ARBA" id="ARBA00022598"/>
    </source>
</evidence>
<dbReference type="Pfam" id="PF01139">
    <property type="entry name" value="RtcB"/>
    <property type="match status" value="1"/>
</dbReference>
<keyword evidence="1 8" id="KW-0436">Ligase</keyword>
<proteinExistence type="inferred from homology"/>
<organism evidence="9 10">
    <name type="scientific">Candidatus Brocadia sinica JPN1</name>
    <dbReference type="NCBI Taxonomy" id="1197129"/>
    <lineage>
        <taxon>Bacteria</taxon>
        <taxon>Pseudomonadati</taxon>
        <taxon>Planctomycetota</taxon>
        <taxon>Candidatus Brocadiia</taxon>
        <taxon>Candidatus Brocadiales</taxon>
        <taxon>Candidatus Brocadiaceae</taxon>
        <taxon>Candidatus Brocadia</taxon>
    </lineage>
</organism>
<evidence type="ECO:0000256" key="6">
    <source>
        <dbReference type="ARBA" id="ARBA00023211"/>
    </source>
</evidence>
<evidence type="ECO:0000313" key="9">
    <source>
        <dbReference type="EMBL" id="GAN32828.1"/>
    </source>
</evidence>
<dbReference type="EMBL" id="BAFN01000001">
    <property type="protein sequence ID" value="GAN32828.1"/>
    <property type="molecule type" value="Genomic_DNA"/>
</dbReference>
<evidence type="ECO:0000256" key="2">
    <source>
        <dbReference type="ARBA" id="ARBA00022723"/>
    </source>
</evidence>
<comment type="caution">
    <text evidence="9">The sequence shown here is derived from an EMBL/GenBank/DDBJ whole genome shotgun (WGS) entry which is preliminary data.</text>
</comment>
<dbReference type="Gene3D" id="3.90.1860.10">
    <property type="entry name" value="tRNA-splicing ligase RtcB"/>
    <property type="match status" value="1"/>
</dbReference>
<protein>
    <recommendedName>
        <fullName evidence="8">tRNA-splicing ligase RtcB</fullName>
        <ecNumber evidence="8">6.5.1.-</ecNumber>
    </recommendedName>
</protein>
<accession>A0ABQ0JVT2</accession>
<dbReference type="Proteomes" id="UP000032309">
    <property type="component" value="Unassembled WGS sequence"/>
</dbReference>